<dbReference type="Pfam" id="PF00378">
    <property type="entry name" value="ECH_1"/>
    <property type="match status" value="1"/>
</dbReference>
<evidence type="ECO:0000313" key="3">
    <source>
        <dbReference type="EMBL" id="MEK8031876.1"/>
    </source>
</evidence>
<dbReference type="Gene3D" id="1.10.12.10">
    <property type="entry name" value="Lyase 2-enoyl-coa Hydratase, Chain A, domain 2"/>
    <property type="match status" value="1"/>
</dbReference>
<protein>
    <submittedName>
        <fullName evidence="3">Enoyl-CoA hydratase</fullName>
        <ecNumber evidence="3">4.2.1.17</ecNumber>
    </submittedName>
</protein>
<name>A0ABU9BQ11_9BURK</name>
<sequence length="266" mass="29092">MTYECILTERHGDGANGMLQTGLIRLNRPKQMNALNDQLMDELGQALLAFDADATIGCIVVTGNEKAFAAGADIAAMKDYDFQHTFRTEYISRNWETMRRVRKPVIAAVGGVALGGGCEVAMMCDIIIAADNAKFGQPEITIGVVPGAGGTQRLPRAIGKAKAMDMVLTNRWINAQQAEAWGLVSRVVPADKLMDEAFTVAGQINSFGQISVMAAKEAVNRAFESSLADGLWYERRLFHAMFGTDDQREGMAAFLEKRPPKFQRPE</sequence>
<dbReference type="EC" id="4.2.1.17" evidence="3"/>
<keyword evidence="4" id="KW-1185">Reference proteome</keyword>
<dbReference type="CDD" id="cd06558">
    <property type="entry name" value="crotonase-like"/>
    <property type="match status" value="1"/>
</dbReference>
<dbReference type="GO" id="GO:0004300">
    <property type="term" value="F:enoyl-CoA hydratase activity"/>
    <property type="evidence" value="ECO:0007669"/>
    <property type="project" value="UniProtKB-EC"/>
</dbReference>
<evidence type="ECO:0000313" key="4">
    <source>
        <dbReference type="Proteomes" id="UP001371218"/>
    </source>
</evidence>
<dbReference type="RefSeq" id="WP_341426274.1">
    <property type="nucleotide sequence ID" value="NZ_JBBUTG010000007.1"/>
</dbReference>
<dbReference type="PANTHER" id="PTHR11941:SF54">
    <property type="entry name" value="ENOYL-COA HYDRATASE, MITOCHONDRIAL"/>
    <property type="match status" value="1"/>
</dbReference>
<comment type="similarity">
    <text evidence="1">Belongs to the enoyl-CoA hydratase/isomerase family.</text>
</comment>
<reference evidence="3 4" key="1">
    <citation type="submission" date="2024-04" db="EMBL/GenBank/DDBJ databases">
        <title>Novel species of the genus Ideonella isolated from streams.</title>
        <authorList>
            <person name="Lu H."/>
        </authorList>
    </citation>
    <scope>NUCLEOTIDE SEQUENCE [LARGE SCALE GENOMIC DNA]</scope>
    <source>
        <strain evidence="3 4">DXS29W</strain>
    </source>
</reference>
<keyword evidence="2 3" id="KW-0456">Lyase</keyword>
<comment type="caution">
    <text evidence="3">The sequence shown here is derived from an EMBL/GenBank/DDBJ whole genome shotgun (WGS) entry which is preliminary data.</text>
</comment>
<dbReference type="InterPro" id="IPR029045">
    <property type="entry name" value="ClpP/crotonase-like_dom_sf"/>
</dbReference>
<evidence type="ECO:0000256" key="2">
    <source>
        <dbReference type="ARBA" id="ARBA00023239"/>
    </source>
</evidence>
<organism evidence="3 4">
    <name type="scientific">Ideonella lacteola</name>
    <dbReference type="NCBI Taxonomy" id="2984193"/>
    <lineage>
        <taxon>Bacteria</taxon>
        <taxon>Pseudomonadati</taxon>
        <taxon>Pseudomonadota</taxon>
        <taxon>Betaproteobacteria</taxon>
        <taxon>Burkholderiales</taxon>
        <taxon>Sphaerotilaceae</taxon>
        <taxon>Ideonella</taxon>
    </lineage>
</organism>
<proteinExistence type="inferred from homology"/>
<dbReference type="Gene3D" id="3.90.226.10">
    <property type="entry name" value="2-enoyl-CoA Hydratase, Chain A, domain 1"/>
    <property type="match status" value="1"/>
</dbReference>
<dbReference type="InterPro" id="IPR001753">
    <property type="entry name" value="Enoyl-CoA_hydra/iso"/>
</dbReference>
<dbReference type="EMBL" id="JBBUTG010000007">
    <property type="protein sequence ID" value="MEK8031876.1"/>
    <property type="molecule type" value="Genomic_DNA"/>
</dbReference>
<dbReference type="Proteomes" id="UP001371218">
    <property type="component" value="Unassembled WGS sequence"/>
</dbReference>
<accession>A0ABU9BQ11</accession>
<evidence type="ECO:0000256" key="1">
    <source>
        <dbReference type="ARBA" id="ARBA00005254"/>
    </source>
</evidence>
<dbReference type="PANTHER" id="PTHR11941">
    <property type="entry name" value="ENOYL-COA HYDRATASE-RELATED"/>
    <property type="match status" value="1"/>
</dbReference>
<dbReference type="SUPFAM" id="SSF52096">
    <property type="entry name" value="ClpP/crotonase"/>
    <property type="match status" value="1"/>
</dbReference>
<gene>
    <name evidence="3" type="ORF">AACH06_13695</name>
</gene>
<dbReference type="InterPro" id="IPR014748">
    <property type="entry name" value="Enoyl-CoA_hydra_C"/>
</dbReference>
<dbReference type="NCBIfam" id="NF004517">
    <property type="entry name" value="PRK05862.1"/>
    <property type="match status" value="1"/>
</dbReference>